<dbReference type="CDD" id="cd00146">
    <property type="entry name" value="PKD"/>
    <property type="match status" value="3"/>
</dbReference>
<dbReference type="EMBL" id="JASSZA010000007">
    <property type="protein sequence ID" value="KAK2106439.1"/>
    <property type="molecule type" value="Genomic_DNA"/>
</dbReference>
<dbReference type="InterPro" id="IPR000601">
    <property type="entry name" value="PKD_dom"/>
</dbReference>
<dbReference type="PANTHER" id="PTHR46182:SF3">
    <property type="entry name" value="DYSLEXIA-ASSOCIATED PROTEIN KIAA0319-LIKE PROTEIN"/>
    <property type="match status" value="1"/>
</dbReference>
<evidence type="ECO:0000256" key="1">
    <source>
        <dbReference type="SAM" id="Phobius"/>
    </source>
</evidence>
<feature type="domain" description="PKD" evidence="2">
    <location>
        <begin position="111"/>
        <end position="180"/>
    </location>
</feature>
<comment type="caution">
    <text evidence="3">The sequence shown here is derived from an EMBL/GenBank/DDBJ whole genome shotgun (WGS) entry which is preliminary data.</text>
</comment>
<dbReference type="InterPro" id="IPR035986">
    <property type="entry name" value="PKD_dom_sf"/>
</dbReference>
<feature type="transmembrane region" description="Helical" evidence="1">
    <location>
        <begin position="559"/>
        <end position="583"/>
    </location>
</feature>
<dbReference type="Pfam" id="PF22352">
    <property type="entry name" value="K319L-like_PKD"/>
    <property type="match status" value="4"/>
</dbReference>
<evidence type="ECO:0000313" key="4">
    <source>
        <dbReference type="Proteomes" id="UP001266305"/>
    </source>
</evidence>
<sequence length="585" mass="64327">MAVQCKRFQTYPLTKSTDDDKIVQYHWEELKGPLREEKISEDTAILKLSKLVPGNYTFRISDVNLTVVDSDGATNSTTANLTVNKAVDYPPVANAGPNQVITLPQNSITLFGNQSTDDHGITSYEWSLSPSSKGKVVEMQGVRTPILQLSAMQEGDYTYQLTVTDTIGQQATAQVTVIVQPENNKPPQADAGPDKELTLPVDSTTLDGSKSSDDQKIISYLWEKTQGPDGVQLENANSSVATVTGLQVGTYVFTLTVKDERSLQSQSSVNVIVKEEINKPPIAKITGNVVVTLPTSTAELDGSKSSDDKGIISYLWTRDEGSPAAGEVLNHSDHHPVLFLSNLVEGTYTFHLKVTDAKGESDTDRTTVEVKPDPRKNNLVEIILDINVSQLTERLKGMFIRQIGVLLGVLDSDIIVQKIQPYTEQRNEGDTKMVFFVQNEPPHQIFKGHEVAAMLKSELRKQKADFLIFRALEINTPVPLLQGLRACLEQGLESGDILKGLKPQPPLTPRSHLPEEPWGMLVSRVRPYLPKLKAAQTSLPASPSIALTILIFLAEWSVLYVIIATFVIVVALGILSWTVICCCKR</sequence>
<dbReference type="Pfam" id="PF23620">
    <property type="entry name" value="KIAA0319"/>
    <property type="match status" value="1"/>
</dbReference>
<dbReference type="InterPro" id="IPR022409">
    <property type="entry name" value="PKD/Chitinase_dom"/>
</dbReference>
<proteinExistence type="predicted"/>
<name>A0ABQ9VAP2_SAGOE</name>
<reference evidence="3 4" key="1">
    <citation type="submission" date="2023-05" db="EMBL/GenBank/DDBJ databases">
        <title>B98-5 Cell Line De Novo Hybrid Assembly: An Optical Mapping Approach.</title>
        <authorList>
            <person name="Kananen K."/>
            <person name="Auerbach J.A."/>
            <person name="Kautto E."/>
            <person name="Blachly J.S."/>
        </authorList>
    </citation>
    <scope>NUCLEOTIDE SEQUENCE [LARGE SCALE GENOMIC DNA]</scope>
    <source>
        <strain evidence="3">B95-8</strain>
        <tissue evidence="3">Cell line</tissue>
    </source>
</reference>
<dbReference type="InterPro" id="IPR056502">
    <property type="entry name" value="KIAA0319-like_C"/>
</dbReference>
<keyword evidence="1" id="KW-0812">Transmembrane</keyword>
<keyword evidence="4" id="KW-1185">Reference proteome</keyword>
<keyword evidence="1" id="KW-1133">Transmembrane helix</keyword>
<gene>
    <name evidence="3" type="ORF">P7K49_015953</name>
</gene>
<dbReference type="PROSITE" id="PS50093">
    <property type="entry name" value="PKD"/>
    <property type="match status" value="1"/>
</dbReference>
<dbReference type="InterPro" id="IPR013783">
    <property type="entry name" value="Ig-like_fold"/>
</dbReference>
<dbReference type="InterPro" id="IPR029865">
    <property type="entry name" value="KIAA0319-like"/>
</dbReference>
<evidence type="ECO:0000313" key="3">
    <source>
        <dbReference type="EMBL" id="KAK2106439.1"/>
    </source>
</evidence>
<dbReference type="Gene3D" id="2.60.40.10">
    <property type="entry name" value="Immunoglobulins"/>
    <property type="match status" value="4"/>
</dbReference>
<accession>A0ABQ9VAP2</accession>
<dbReference type="Proteomes" id="UP001266305">
    <property type="component" value="Unassembled WGS sequence"/>
</dbReference>
<protein>
    <recommendedName>
        <fullName evidence="2">PKD domain-containing protein</fullName>
    </recommendedName>
</protein>
<dbReference type="PANTHER" id="PTHR46182">
    <property type="entry name" value="FI19480P1"/>
    <property type="match status" value="1"/>
</dbReference>
<organism evidence="3 4">
    <name type="scientific">Saguinus oedipus</name>
    <name type="common">Cotton-top tamarin</name>
    <name type="synonym">Oedipomidas oedipus</name>
    <dbReference type="NCBI Taxonomy" id="9490"/>
    <lineage>
        <taxon>Eukaryota</taxon>
        <taxon>Metazoa</taxon>
        <taxon>Chordata</taxon>
        <taxon>Craniata</taxon>
        <taxon>Vertebrata</taxon>
        <taxon>Euteleostomi</taxon>
        <taxon>Mammalia</taxon>
        <taxon>Eutheria</taxon>
        <taxon>Euarchontoglires</taxon>
        <taxon>Primates</taxon>
        <taxon>Haplorrhini</taxon>
        <taxon>Platyrrhini</taxon>
        <taxon>Cebidae</taxon>
        <taxon>Callitrichinae</taxon>
        <taxon>Saguinus</taxon>
    </lineage>
</organism>
<keyword evidence="1" id="KW-0472">Membrane</keyword>
<dbReference type="SUPFAM" id="SSF49299">
    <property type="entry name" value="PKD domain"/>
    <property type="match status" value="3"/>
</dbReference>
<dbReference type="SMART" id="SM00089">
    <property type="entry name" value="PKD"/>
    <property type="match status" value="3"/>
</dbReference>
<evidence type="ECO:0000259" key="2">
    <source>
        <dbReference type="PROSITE" id="PS50093"/>
    </source>
</evidence>